<dbReference type="AlphaFoldDB" id="A0A1V0M3Z9"/>
<protein>
    <submittedName>
        <fullName evidence="1">Uncharacterized protein</fullName>
    </submittedName>
</protein>
<dbReference type="Proteomes" id="UP000225433">
    <property type="component" value="Unassembled WGS sequence"/>
</dbReference>
<dbReference type="EMBL" id="NJAI01000009">
    <property type="protein sequence ID" value="PHM52418.1"/>
    <property type="molecule type" value="Genomic_DNA"/>
</dbReference>
<name>A0A1V0M3Z9_XENHO</name>
<evidence type="ECO:0000313" key="2">
    <source>
        <dbReference type="EMBL" id="PHM52418.1"/>
    </source>
</evidence>
<gene>
    <name evidence="2" type="ORF">Xhom_04496</name>
</gene>
<geneLocation type="plasmid" evidence="1">
    <name>unnamed1</name>
</geneLocation>
<dbReference type="EMBL" id="KX517798">
    <property type="protein sequence ID" value="ARD69587.1"/>
    <property type="molecule type" value="Genomic_DNA"/>
</dbReference>
<evidence type="ECO:0000313" key="1">
    <source>
        <dbReference type="EMBL" id="ARD69587.1"/>
    </source>
</evidence>
<reference evidence="2 3" key="2">
    <citation type="journal article" date="2017" name="Nat. Microbiol.">
        <title>Natural product diversity associated with the nematode symbionts Photorhabdus and Xenorhabdus.</title>
        <authorList>
            <person name="Tobias N.J."/>
            <person name="Wolff H."/>
            <person name="Djahanschiri B."/>
            <person name="Grundmann F."/>
            <person name="Kronenwerth M."/>
            <person name="Shi Y.M."/>
            <person name="Simonyi S."/>
            <person name="Grun P."/>
            <person name="Shapiro-Ilan D."/>
            <person name="Pidot S.J."/>
            <person name="Stinear T.P."/>
            <person name="Ebersberger I."/>
            <person name="Bode H.B."/>
        </authorList>
    </citation>
    <scope>NUCLEOTIDE SEQUENCE [LARGE SCALE GENOMIC DNA]</scope>
    <source>
        <strain evidence="2 3">DSM 17903</strain>
    </source>
</reference>
<proteinExistence type="predicted"/>
<evidence type="ECO:0000313" key="3">
    <source>
        <dbReference type="Proteomes" id="UP000225433"/>
    </source>
</evidence>
<organism evidence="1">
    <name type="scientific">Xenorhabdus hominickii</name>
    <dbReference type="NCBI Taxonomy" id="351679"/>
    <lineage>
        <taxon>Bacteria</taxon>
        <taxon>Pseudomonadati</taxon>
        <taxon>Pseudomonadota</taxon>
        <taxon>Gammaproteobacteria</taxon>
        <taxon>Enterobacterales</taxon>
        <taxon>Morganellaceae</taxon>
        <taxon>Xenorhabdus</taxon>
    </lineage>
</organism>
<reference evidence="1" key="1">
    <citation type="journal article" date="2017" name="J. Invertebr. Pathol.">
        <title>Identification and bacterial characteristics of Xenorhabdus hominickii ANU101 from an entomopathogenic nematode, Steinernema monticolum.</title>
        <authorList>
            <person name="Park Y."/>
            <person name="Kang S."/>
            <person name="Sadekuzzaman M."/>
            <person name="Kim H."/>
            <person name="Jung J.K."/>
            <person name="Kim Y."/>
        </authorList>
    </citation>
    <scope>NUCLEOTIDE SEQUENCE</scope>
    <source>
        <strain evidence="1">ANU101</strain>
        <plasmid evidence="1">unnamed1</plasmid>
    </source>
</reference>
<accession>A0A1V0M3Z9</accession>
<sequence>MSDKTKVVQFRATPKSQAKLEELKARLKEKGVKPSIEVVLNSMLENITMAFFDKCVSQLVSENSVKTQLLKMHKEGRITEEMLNSLLKNTA</sequence>
<dbReference type="RefSeq" id="WP_099139927.1">
    <property type="nucleotide sequence ID" value="NZ_CAWNQJ010000123.1"/>
</dbReference>
<keyword evidence="1" id="KW-0614">Plasmid</keyword>